<dbReference type="AlphaFoldDB" id="X0V9P2"/>
<dbReference type="GO" id="GO:0006355">
    <property type="term" value="P:regulation of DNA-templated transcription"/>
    <property type="evidence" value="ECO:0007669"/>
    <property type="project" value="InterPro"/>
</dbReference>
<proteinExistence type="predicted"/>
<sequence>MSKKVEIRVSLEEEFIEKIEHIKNYYGIKNTTELIRFLITKKYREVTRNINGKIN</sequence>
<dbReference type="InterPro" id="IPR010985">
    <property type="entry name" value="Ribbon_hlx_hlx"/>
</dbReference>
<comment type="caution">
    <text evidence="1">The sequence shown here is derived from an EMBL/GenBank/DDBJ whole genome shotgun (WGS) entry which is preliminary data.</text>
</comment>
<dbReference type="SUPFAM" id="SSF47598">
    <property type="entry name" value="Ribbon-helix-helix"/>
    <property type="match status" value="1"/>
</dbReference>
<gene>
    <name evidence="1" type="ORF">S01H1_59629</name>
</gene>
<evidence type="ECO:0000313" key="1">
    <source>
        <dbReference type="EMBL" id="GAG14864.1"/>
    </source>
</evidence>
<reference evidence="1" key="1">
    <citation type="journal article" date="2014" name="Front. Microbiol.">
        <title>High frequency of phylogenetically diverse reductive dehalogenase-homologous genes in deep subseafloor sedimentary metagenomes.</title>
        <authorList>
            <person name="Kawai M."/>
            <person name="Futagami T."/>
            <person name="Toyoda A."/>
            <person name="Takaki Y."/>
            <person name="Nishi S."/>
            <person name="Hori S."/>
            <person name="Arai W."/>
            <person name="Tsubouchi T."/>
            <person name="Morono Y."/>
            <person name="Uchiyama I."/>
            <person name="Ito T."/>
            <person name="Fujiyama A."/>
            <person name="Inagaki F."/>
            <person name="Takami H."/>
        </authorList>
    </citation>
    <scope>NUCLEOTIDE SEQUENCE</scope>
    <source>
        <strain evidence="1">Expedition CK06-06</strain>
    </source>
</reference>
<accession>X0V9P2</accession>
<name>X0V9P2_9ZZZZ</name>
<protein>
    <submittedName>
        <fullName evidence="1">Uncharacterized protein</fullName>
    </submittedName>
</protein>
<organism evidence="1">
    <name type="scientific">marine sediment metagenome</name>
    <dbReference type="NCBI Taxonomy" id="412755"/>
    <lineage>
        <taxon>unclassified sequences</taxon>
        <taxon>metagenomes</taxon>
        <taxon>ecological metagenomes</taxon>
    </lineage>
</organism>
<dbReference type="EMBL" id="BARS01039011">
    <property type="protein sequence ID" value="GAG14864.1"/>
    <property type="molecule type" value="Genomic_DNA"/>
</dbReference>